<evidence type="ECO:0000313" key="4">
    <source>
        <dbReference type="Proteomes" id="UP001574673"/>
    </source>
</evidence>
<evidence type="ECO:0000259" key="2">
    <source>
        <dbReference type="SMART" id="SM00955"/>
    </source>
</evidence>
<dbReference type="SMART" id="SM00955">
    <property type="entry name" value="RNB"/>
    <property type="match status" value="1"/>
</dbReference>
<organism evidence="3 4">
    <name type="scientific">Dentiradicibacter hellwigii</name>
    <dbReference type="NCBI Taxonomy" id="3149053"/>
    <lineage>
        <taxon>Bacteria</taxon>
        <taxon>Pseudomonadati</taxon>
        <taxon>Pseudomonadota</taxon>
        <taxon>Betaproteobacteria</taxon>
        <taxon>Rhodocyclales</taxon>
        <taxon>Rhodocyclaceae</taxon>
        <taxon>Dentiradicibacter</taxon>
    </lineage>
</organism>
<comment type="caution">
    <text evidence="3">The sequence shown here is derived from an EMBL/GenBank/DDBJ whole genome shotgun (WGS) entry which is preliminary data.</text>
</comment>
<proteinExistence type="predicted"/>
<keyword evidence="4" id="KW-1185">Reference proteome</keyword>
<evidence type="ECO:0000313" key="3">
    <source>
        <dbReference type="EMBL" id="MFA9951085.1"/>
    </source>
</evidence>
<dbReference type="PANTHER" id="PTHR23355:SF9">
    <property type="entry name" value="DIS3-LIKE EXONUCLEASE 2"/>
    <property type="match status" value="1"/>
</dbReference>
<feature type="domain" description="RNB" evidence="2">
    <location>
        <begin position="234"/>
        <end position="509"/>
    </location>
</feature>
<name>A0ABV4UHG7_9RHOO</name>
<reference evidence="4" key="1">
    <citation type="submission" date="2024-06" db="EMBL/GenBank/DDBJ databases">
        <title>Radixoralia hellwigii gen. nov., sp nov., isolated from a root canal in the human oral cavity.</title>
        <authorList>
            <person name="Bartsch S."/>
            <person name="Wittmer A."/>
            <person name="Schulz A.-K."/>
            <person name="Neumann-Schaal M."/>
            <person name="Wolf J."/>
            <person name="Gronow S."/>
            <person name="Tennert C."/>
            <person name="Haecker G."/>
            <person name="Cieplik F."/>
            <person name="Al-Ahmad A."/>
        </authorList>
    </citation>
    <scope>NUCLEOTIDE SEQUENCE [LARGE SCALE GENOMIC DNA]</scope>
    <source>
        <strain evidence="4">Wk13</strain>
    </source>
</reference>
<protein>
    <submittedName>
        <fullName evidence="3">RNB domain-containing ribonuclease</fullName>
    </submittedName>
</protein>
<dbReference type="InterPro" id="IPR001900">
    <property type="entry name" value="RNase_II/R"/>
</dbReference>
<dbReference type="PANTHER" id="PTHR23355">
    <property type="entry name" value="RIBONUCLEASE"/>
    <property type="match status" value="1"/>
</dbReference>
<sequence length="658" mass="72321">MTDNDTSLQVEAVSGKRLKVKAANVLLRFQTPAPGELLGQAEALAADIDTPFLWECAGEGEFTFAELADEYFGDNGSKASATEAAALLFALHAAPIYFHRKGKGRFRKAPPDILAAALAGLEKKRQQALAIERMADELTAFTLPPEFPPLLDMLLYQPDRNRSETKALEAACARTGLSPTCLLARCGAIPSPYAYHLRRFLREYFPRGVGFPAAQPEIEAVDASLAALAETLPRADVRAFSIDDAATTEIDDAFSLTPLAEGGWRVGIHIAAPGLGFAPDSPLGALARERLSTVYMPGDKITMLPNALVERFTLRQGHDCPTLSLYLTVAQDFSITAHESRIERVPVVANLRHHDLEPLFNAQMLATGLDDFPFASELSILWQLAQACLARRGKTAAAQGDRDYSFHIEGDLADAQACRVTITERPRGSPLDTLVSELMIVANSLWGNLFADNGIAAIYRAQSAGKVRLTTAPQAHEGLGVAQYAWSSSPLRRYVDLLNQWQLIACLRGDPPPFKPKSDLLYAALRDFELTYAAYADFQRTMERYWCLRWLHQEARTTIDATVRRDELVKLDGLPLLQRIASLPALPPGSRVRLDIDSSDLLTLALTCRYRETLETPSNGARQDEHDTGSTIDDPPSPEQTTWEQQKPPVLLMETADV</sequence>
<feature type="region of interest" description="Disordered" evidence="1">
    <location>
        <begin position="615"/>
        <end position="658"/>
    </location>
</feature>
<evidence type="ECO:0000256" key="1">
    <source>
        <dbReference type="SAM" id="MobiDB-lite"/>
    </source>
</evidence>
<accession>A0ABV4UHG7</accession>
<dbReference type="Pfam" id="PF00773">
    <property type="entry name" value="RNB"/>
    <property type="match status" value="2"/>
</dbReference>
<dbReference type="InterPro" id="IPR012340">
    <property type="entry name" value="NA-bd_OB-fold"/>
</dbReference>
<dbReference type="SUPFAM" id="SSF50249">
    <property type="entry name" value="Nucleic acid-binding proteins"/>
    <property type="match status" value="1"/>
</dbReference>
<dbReference type="Proteomes" id="UP001574673">
    <property type="component" value="Unassembled WGS sequence"/>
</dbReference>
<dbReference type="InterPro" id="IPR050180">
    <property type="entry name" value="RNR_Ribonuclease"/>
</dbReference>
<dbReference type="EMBL" id="JBEUWX010000003">
    <property type="protein sequence ID" value="MFA9951085.1"/>
    <property type="molecule type" value="Genomic_DNA"/>
</dbReference>
<gene>
    <name evidence="3" type="ORF">ABCS64_12250</name>
</gene>